<dbReference type="InterPro" id="IPR036691">
    <property type="entry name" value="Endo/exonu/phosph_ase_sf"/>
</dbReference>
<protein>
    <recommendedName>
        <fullName evidence="5">sphingomyelin phosphodiesterase</fullName>
        <ecNumber evidence="5">3.1.4.12</ecNumber>
    </recommendedName>
</protein>
<dbReference type="EC" id="3.1.4.12" evidence="5"/>
<evidence type="ECO:0000256" key="13">
    <source>
        <dbReference type="ARBA" id="ARBA00023136"/>
    </source>
</evidence>
<keyword evidence="13 14" id="KW-0472">Membrane</keyword>
<keyword evidence="9" id="KW-0460">Magnesium</keyword>
<keyword evidence="17" id="KW-1185">Reference proteome</keyword>
<dbReference type="Pfam" id="PF03372">
    <property type="entry name" value="Exo_endo_phos"/>
    <property type="match status" value="1"/>
</dbReference>
<evidence type="ECO:0000256" key="11">
    <source>
        <dbReference type="ARBA" id="ARBA00022989"/>
    </source>
</evidence>
<gene>
    <name evidence="16" type="ORF">ODALV1_LOCUS6217</name>
</gene>
<evidence type="ECO:0000256" key="5">
    <source>
        <dbReference type="ARBA" id="ARBA00012369"/>
    </source>
</evidence>
<dbReference type="EMBL" id="CAXLJM020000019">
    <property type="protein sequence ID" value="CAL8085745.1"/>
    <property type="molecule type" value="Genomic_DNA"/>
</dbReference>
<dbReference type="PANTHER" id="PTHR16320">
    <property type="entry name" value="SPHINGOMYELINASE FAMILY MEMBER"/>
    <property type="match status" value="1"/>
</dbReference>
<name>A0ABP1Q3T5_9HEXA</name>
<feature type="domain" description="Endonuclease/exonuclease/phosphatase" evidence="15">
    <location>
        <begin position="8"/>
        <end position="273"/>
    </location>
</feature>
<evidence type="ECO:0000313" key="17">
    <source>
        <dbReference type="Proteomes" id="UP001642540"/>
    </source>
</evidence>
<keyword evidence="6 14" id="KW-0812">Transmembrane</keyword>
<comment type="pathway">
    <text evidence="2">Lipid metabolism; sphingolipid metabolism.</text>
</comment>
<keyword evidence="8" id="KW-0378">Hydrolase</keyword>
<keyword evidence="7" id="KW-0479">Metal-binding</keyword>
<evidence type="ECO:0000256" key="9">
    <source>
        <dbReference type="ARBA" id="ARBA00022842"/>
    </source>
</evidence>
<evidence type="ECO:0000259" key="15">
    <source>
        <dbReference type="Pfam" id="PF03372"/>
    </source>
</evidence>
<dbReference type="InterPro" id="IPR038772">
    <property type="entry name" value="Sph/SMPD2-like"/>
</dbReference>
<comment type="similarity">
    <text evidence="4">Belongs to the neutral sphingomyelinase family.</text>
</comment>
<sequence>METELTVVTLNCWGIFLVSKNRIPRINAIADELASGKYDFVFLQEVWTTKDFERIQLRTSSVLPYSHYFFSGVVGAGLCIFSRFPIKTAFFHQWAVNGYIHKIQHGDWFGGKGIGMVEVQHEDLTINLYCAHLHAEYDRSNDEYLAHRVNQAFDTAQFISLTSKHADLVIVAGDLNTEPGDLAYRLIVHTAHLNDAALSCSSSSTETNVNKMNTFETPRNSYTSSSSLISNPFGKRIDYVAFKSGPSVIANALTCETSWPDRVSGQTFSYSDHEAVIAKLRVCKSLLGCTCNLLTGAEISISDEVKKNEILKESIEICDHALSHLQASNKMYILLSIAMFVLFTITANFEFQFVLVLRIVILFLLSFGIFMSVIWHKMEVHGILAGKLGMVIELGRCPLASGTDKVLQEPRGGGGDDIWV</sequence>
<dbReference type="Proteomes" id="UP001642540">
    <property type="component" value="Unassembled WGS sequence"/>
</dbReference>
<comment type="caution">
    <text evidence="16">The sequence shown here is derived from an EMBL/GenBank/DDBJ whole genome shotgun (WGS) entry which is preliminary data.</text>
</comment>
<reference evidence="16 17" key="1">
    <citation type="submission" date="2024-08" db="EMBL/GenBank/DDBJ databases">
        <authorList>
            <person name="Cucini C."/>
            <person name="Frati F."/>
        </authorList>
    </citation>
    <scope>NUCLEOTIDE SEQUENCE [LARGE SCALE GENOMIC DNA]</scope>
</reference>
<dbReference type="PANTHER" id="PTHR16320:SF24">
    <property type="entry name" value="PHOSPHODIESTERASE, PUTATIVE-RELATED"/>
    <property type="match status" value="1"/>
</dbReference>
<feature type="transmembrane region" description="Helical" evidence="14">
    <location>
        <begin position="355"/>
        <end position="375"/>
    </location>
</feature>
<accession>A0ABP1Q3T5</accession>
<comment type="subcellular location">
    <subcellularLocation>
        <location evidence="1">Membrane</location>
        <topology evidence="1">Multi-pass membrane protein</topology>
    </subcellularLocation>
</comment>
<keyword evidence="11 14" id="KW-1133">Transmembrane helix</keyword>
<evidence type="ECO:0000256" key="1">
    <source>
        <dbReference type="ARBA" id="ARBA00004141"/>
    </source>
</evidence>
<evidence type="ECO:0000256" key="12">
    <source>
        <dbReference type="ARBA" id="ARBA00023098"/>
    </source>
</evidence>
<organism evidence="16 17">
    <name type="scientific">Orchesella dallaii</name>
    <dbReference type="NCBI Taxonomy" id="48710"/>
    <lineage>
        <taxon>Eukaryota</taxon>
        <taxon>Metazoa</taxon>
        <taxon>Ecdysozoa</taxon>
        <taxon>Arthropoda</taxon>
        <taxon>Hexapoda</taxon>
        <taxon>Collembola</taxon>
        <taxon>Entomobryomorpha</taxon>
        <taxon>Entomobryoidea</taxon>
        <taxon>Orchesellidae</taxon>
        <taxon>Orchesellinae</taxon>
        <taxon>Orchesella</taxon>
    </lineage>
</organism>
<keyword evidence="10" id="KW-0746">Sphingolipid metabolism</keyword>
<evidence type="ECO:0000256" key="3">
    <source>
        <dbReference type="ARBA" id="ARBA00004991"/>
    </source>
</evidence>
<keyword evidence="12" id="KW-0443">Lipid metabolism</keyword>
<evidence type="ECO:0000256" key="4">
    <source>
        <dbReference type="ARBA" id="ARBA00006335"/>
    </source>
</evidence>
<evidence type="ECO:0000256" key="14">
    <source>
        <dbReference type="SAM" id="Phobius"/>
    </source>
</evidence>
<dbReference type="Gene3D" id="3.60.10.10">
    <property type="entry name" value="Endonuclease/exonuclease/phosphatase"/>
    <property type="match status" value="1"/>
</dbReference>
<feature type="transmembrane region" description="Helical" evidence="14">
    <location>
        <begin position="331"/>
        <end position="349"/>
    </location>
</feature>
<evidence type="ECO:0000256" key="8">
    <source>
        <dbReference type="ARBA" id="ARBA00022801"/>
    </source>
</evidence>
<evidence type="ECO:0000256" key="10">
    <source>
        <dbReference type="ARBA" id="ARBA00022919"/>
    </source>
</evidence>
<evidence type="ECO:0000313" key="16">
    <source>
        <dbReference type="EMBL" id="CAL8085745.1"/>
    </source>
</evidence>
<dbReference type="InterPro" id="IPR005135">
    <property type="entry name" value="Endo/exonuclease/phosphatase"/>
</dbReference>
<evidence type="ECO:0000256" key="7">
    <source>
        <dbReference type="ARBA" id="ARBA00022723"/>
    </source>
</evidence>
<proteinExistence type="inferred from homology"/>
<evidence type="ECO:0000256" key="2">
    <source>
        <dbReference type="ARBA" id="ARBA00004760"/>
    </source>
</evidence>
<dbReference type="SUPFAM" id="SSF56219">
    <property type="entry name" value="DNase I-like"/>
    <property type="match status" value="1"/>
</dbReference>
<evidence type="ECO:0000256" key="6">
    <source>
        <dbReference type="ARBA" id="ARBA00022692"/>
    </source>
</evidence>
<comment type="pathway">
    <text evidence="3">Sphingolipid metabolism.</text>
</comment>